<name>A0A4U5UEG1_COLLU</name>
<accession>A0A4U5UEG1</accession>
<organism evidence="2 3">
    <name type="scientific">Collichthys lucidus</name>
    <name type="common">Big head croaker</name>
    <name type="synonym">Sciaena lucida</name>
    <dbReference type="NCBI Taxonomy" id="240159"/>
    <lineage>
        <taxon>Eukaryota</taxon>
        <taxon>Metazoa</taxon>
        <taxon>Chordata</taxon>
        <taxon>Craniata</taxon>
        <taxon>Vertebrata</taxon>
        <taxon>Euteleostomi</taxon>
        <taxon>Actinopterygii</taxon>
        <taxon>Neopterygii</taxon>
        <taxon>Teleostei</taxon>
        <taxon>Neoteleostei</taxon>
        <taxon>Acanthomorphata</taxon>
        <taxon>Eupercaria</taxon>
        <taxon>Sciaenidae</taxon>
        <taxon>Collichthys</taxon>
    </lineage>
</organism>
<dbReference type="Proteomes" id="UP000298787">
    <property type="component" value="Chromosome 6"/>
</dbReference>
<gene>
    <name evidence="2" type="ORF">D9C73_006926</name>
</gene>
<reference evidence="2 3" key="1">
    <citation type="submission" date="2019-01" db="EMBL/GenBank/DDBJ databases">
        <title>Genome Assembly of Collichthys lucidus.</title>
        <authorList>
            <person name="Cai M."/>
            <person name="Xiao S."/>
        </authorList>
    </citation>
    <scope>NUCLEOTIDE SEQUENCE [LARGE SCALE GENOMIC DNA]</scope>
    <source>
        <strain evidence="2">JT15FE1705JMU</strain>
        <tissue evidence="2">Muscle</tissue>
    </source>
</reference>
<feature type="compositionally biased region" description="Low complexity" evidence="1">
    <location>
        <begin position="64"/>
        <end position="74"/>
    </location>
</feature>
<feature type="region of interest" description="Disordered" evidence="1">
    <location>
        <begin position="27"/>
        <end position="87"/>
    </location>
</feature>
<keyword evidence="2" id="KW-0675">Receptor</keyword>
<dbReference type="STRING" id="240159.A0A4U5UEG1"/>
<evidence type="ECO:0000313" key="3">
    <source>
        <dbReference type="Proteomes" id="UP000298787"/>
    </source>
</evidence>
<dbReference type="EMBL" id="CM014083">
    <property type="protein sequence ID" value="TKS72849.1"/>
    <property type="molecule type" value="Genomic_DNA"/>
</dbReference>
<dbReference type="AlphaFoldDB" id="A0A4U5UEG1"/>
<sequence length="250" mass="27817">MGVAEPCCFSAKYNYYYYSPLGEKYERKRERQQQQQQQQQEEVKKKEREKRKRRQTCSTCRPPSLSSSSSSSSSAGTPATADTHGSRAPLRLPLGCICVTPPRRSRQQQQTAVVSSEPFGVADLWFLSELQQRNRRGEHDMFLGASSTAPTLIDRPGPAMINQDGAEGEKRRNQIQTALQVAANAVPPRGHGLAASKEAAARKAASPMPPSEFLDKLMGKVSGYDARIRPNFKAKVITDEGLYSFEKKKH</sequence>
<protein>
    <submittedName>
        <fullName evidence="2">Glycine receptor subunit alpha-1</fullName>
    </submittedName>
</protein>
<keyword evidence="3" id="KW-1185">Reference proteome</keyword>
<evidence type="ECO:0000256" key="1">
    <source>
        <dbReference type="SAM" id="MobiDB-lite"/>
    </source>
</evidence>
<evidence type="ECO:0000313" key="2">
    <source>
        <dbReference type="EMBL" id="TKS72849.1"/>
    </source>
</evidence>
<proteinExistence type="predicted"/>